<evidence type="ECO:0000313" key="1">
    <source>
        <dbReference type="EMBL" id="KAG8171466.1"/>
    </source>
</evidence>
<name>A0AAV6TJ34_9ARAC</name>
<keyword evidence="2" id="KW-1185">Reference proteome</keyword>
<accession>A0AAV6TJ34</accession>
<sequence>MTRLLPLETCCGNRYGPPPEFPLASFLSGLVTIFRVPPCGLKLRHFTVGTRRGLRCAPLCRAPRKRDGIPNACDLPACTSFRTAGLYSTLDSRTVRLLGPCFKTGRGDRIGENLAAMARTHFGQQPRSGDLAAECVSGTLTPNATIPHALAAGFGGWASPGSLSLLR</sequence>
<gene>
    <name evidence="1" type="ORF">JTE90_003597</name>
</gene>
<dbReference type="EMBL" id="JAFNEN010003930">
    <property type="protein sequence ID" value="KAG8171466.1"/>
    <property type="molecule type" value="Genomic_DNA"/>
</dbReference>
<organism evidence="1 2">
    <name type="scientific">Oedothorax gibbosus</name>
    <dbReference type="NCBI Taxonomy" id="931172"/>
    <lineage>
        <taxon>Eukaryota</taxon>
        <taxon>Metazoa</taxon>
        <taxon>Ecdysozoa</taxon>
        <taxon>Arthropoda</taxon>
        <taxon>Chelicerata</taxon>
        <taxon>Arachnida</taxon>
        <taxon>Araneae</taxon>
        <taxon>Araneomorphae</taxon>
        <taxon>Entelegynae</taxon>
        <taxon>Araneoidea</taxon>
        <taxon>Linyphiidae</taxon>
        <taxon>Erigoninae</taxon>
        <taxon>Oedothorax</taxon>
    </lineage>
</organism>
<comment type="caution">
    <text evidence="1">The sequence shown here is derived from an EMBL/GenBank/DDBJ whole genome shotgun (WGS) entry which is preliminary data.</text>
</comment>
<dbReference type="Proteomes" id="UP000827092">
    <property type="component" value="Unassembled WGS sequence"/>
</dbReference>
<evidence type="ECO:0000313" key="2">
    <source>
        <dbReference type="Proteomes" id="UP000827092"/>
    </source>
</evidence>
<dbReference type="AlphaFoldDB" id="A0AAV6TJ34"/>
<evidence type="ECO:0008006" key="3">
    <source>
        <dbReference type="Google" id="ProtNLM"/>
    </source>
</evidence>
<reference evidence="1 2" key="1">
    <citation type="journal article" date="2022" name="Nat. Ecol. Evol.">
        <title>A masculinizing supergene underlies an exaggerated male reproductive morph in a spider.</title>
        <authorList>
            <person name="Hendrickx F."/>
            <person name="De Corte Z."/>
            <person name="Sonet G."/>
            <person name="Van Belleghem S.M."/>
            <person name="Kostlbacher S."/>
            <person name="Vangestel C."/>
        </authorList>
    </citation>
    <scope>NUCLEOTIDE SEQUENCE [LARGE SCALE GENOMIC DNA]</scope>
    <source>
        <strain evidence="1">W744_W776</strain>
    </source>
</reference>
<protein>
    <recommendedName>
        <fullName evidence="3">Histone deacetylase complex subunit SAP30 Sin3 binding domain-containing protein</fullName>
    </recommendedName>
</protein>
<proteinExistence type="predicted"/>